<organism evidence="2 3">
    <name type="scientific">Rhodovibrio sodomensis</name>
    <dbReference type="NCBI Taxonomy" id="1088"/>
    <lineage>
        <taxon>Bacteria</taxon>
        <taxon>Pseudomonadati</taxon>
        <taxon>Pseudomonadota</taxon>
        <taxon>Alphaproteobacteria</taxon>
        <taxon>Rhodospirillales</taxon>
        <taxon>Rhodovibrionaceae</taxon>
        <taxon>Rhodovibrio</taxon>
    </lineage>
</organism>
<dbReference type="Proteomes" id="UP001296873">
    <property type="component" value="Unassembled WGS sequence"/>
</dbReference>
<protein>
    <submittedName>
        <fullName evidence="2">MOSC domain-containing protein</fullName>
    </submittedName>
</protein>
<dbReference type="SUPFAM" id="SSF50800">
    <property type="entry name" value="PK beta-barrel domain-like"/>
    <property type="match status" value="1"/>
</dbReference>
<dbReference type="EMBL" id="NRRL01000097">
    <property type="protein sequence ID" value="MBK1670484.1"/>
    <property type="molecule type" value="Genomic_DNA"/>
</dbReference>
<gene>
    <name evidence="2" type="ORF">CKO28_20885</name>
</gene>
<evidence type="ECO:0000313" key="2">
    <source>
        <dbReference type="EMBL" id="MBK1670484.1"/>
    </source>
</evidence>
<evidence type="ECO:0000259" key="1">
    <source>
        <dbReference type="PROSITE" id="PS51340"/>
    </source>
</evidence>
<dbReference type="PANTHER" id="PTHR30212">
    <property type="entry name" value="PROTEIN YIIM"/>
    <property type="match status" value="1"/>
</dbReference>
<dbReference type="Pfam" id="PF03473">
    <property type="entry name" value="MOSC"/>
    <property type="match status" value="1"/>
</dbReference>
<sequence length="233" mass="25646">MTVDLTVDAVLVGRPVAFGPNGEPSGIHKTPCAGPVFVTETGLAGDGQGDTKRHGGPEKALHHYPAEHYAAWRQEMPELPSLVPEPGGFGENLSTTGLDEAGVCIGDVFELGTARVQVAQGRQPCWRLNLRFGTNDMARRVQATGRTGWYYRVLSPGFVTPGDRLFLVHRPNPAWPLTRLLDILYRDMLNADALAAMAQLPNLAESWRALARSRLERQDIEDWTRRLTTPGRL</sequence>
<name>A0ABS1DJV2_9PROT</name>
<dbReference type="InterPro" id="IPR005163">
    <property type="entry name" value="Tri_helical_YiiM-like"/>
</dbReference>
<dbReference type="PROSITE" id="PS51340">
    <property type="entry name" value="MOSC"/>
    <property type="match status" value="1"/>
</dbReference>
<proteinExistence type="predicted"/>
<dbReference type="InterPro" id="IPR005302">
    <property type="entry name" value="MoCF_Sase_C"/>
</dbReference>
<evidence type="ECO:0000313" key="3">
    <source>
        <dbReference type="Proteomes" id="UP001296873"/>
    </source>
</evidence>
<reference evidence="2 3" key="1">
    <citation type="journal article" date="2020" name="Microorganisms">
        <title>Osmotic Adaptation and Compatible Solute Biosynthesis of Phototrophic Bacteria as Revealed from Genome Analyses.</title>
        <authorList>
            <person name="Imhoff J.F."/>
            <person name="Rahn T."/>
            <person name="Kunzel S."/>
            <person name="Keller A."/>
            <person name="Neulinger S.C."/>
        </authorList>
    </citation>
    <scope>NUCLEOTIDE SEQUENCE [LARGE SCALE GENOMIC DNA]</scope>
    <source>
        <strain evidence="2 3">DSM 9895</strain>
    </source>
</reference>
<dbReference type="Pfam" id="PF03475">
    <property type="entry name" value="YiiM_3-alpha"/>
    <property type="match status" value="1"/>
</dbReference>
<dbReference type="RefSeq" id="WP_200342846.1">
    <property type="nucleotide sequence ID" value="NZ_NRRL01000097.1"/>
</dbReference>
<dbReference type="InterPro" id="IPR011037">
    <property type="entry name" value="Pyrv_Knase-like_insert_dom_sf"/>
</dbReference>
<dbReference type="Gene3D" id="2.40.33.20">
    <property type="entry name" value="PK beta-barrel domain-like"/>
    <property type="match status" value="1"/>
</dbReference>
<feature type="domain" description="MOSC" evidence="1">
    <location>
        <begin position="30"/>
        <end position="168"/>
    </location>
</feature>
<dbReference type="PANTHER" id="PTHR30212:SF2">
    <property type="entry name" value="PROTEIN YIIM"/>
    <property type="match status" value="1"/>
</dbReference>
<comment type="caution">
    <text evidence="2">The sequence shown here is derived from an EMBL/GenBank/DDBJ whole genome shotgun (WGS) entry which is preliminary data.</text>
</comment>
<accession>A0ABS1DJV2</accession>
<keyword evidence="3" id="KW-1185">Reference proteome</keyword>
<dbReference type="InterPro" id="IPR052353">
    <property type="entry name" value="Benzoxazolinone_Detox_Enz"/>
</dbReference>